<organism evidence="2 3">
    <name type="scientific">Malassezia furfur</name>
    <name type="common">Pityriasis versicolor infection agent</name>
    <name type="synonym">Pityrosporum furfur</name>
    <dbReference type="NCBI Taxonomy" id="55194"/>
    <lineage>
        <taxon>Eukaryota</taxon>
        <taxon>Fungi</taxon>
        <taxon>Dikarya</taxon>
        <taxon>Basidiomycota</taxon>
        <taxon>Ustilaginomycotina</taxon>
        <taxon>Malasseziomycetes</taxon>
        <taxon>Malasseziales</taxon>
        <taxon>Malasseziaceae</taxon>
        <taxon>Malassezia</taxon>
    </lineage>
</organism>
<evidence type="ECO:0000313" key="3">
    <source>
        <dbReference type="Proteomes" id="UP000818624"/>
    </source>
</evidence>
<accession>A0ABY8EKE9</accession>
<feature type="compositionally biased region" description="Polar residues" evidence="1">
    <location>
        <begin position="18"/>
        <end position="30"/>
    </location>
</feature>
<feature type="region of interest" description="Disordered" evidence="1">
    <location>
        <begin position="1"/>
        <end position="32"/>
    </location>
</feature>
<protein>
    <submittedName>
        <fullName evidence="2">Uncharacterized protein</fullName>
    </submittedName>
</protein>
<feature type="compositionally biased region" description="Basic and acidic residues" evidence="1">
    <location>
        <begin position="1"/>
        <end position="15"/>
    </location>
</feature>
<evidence type="ECO:0000313" key="2">
    <source>
        <dbReference type="EMBL" id="WFD45996.1"/>
    </source>
</evidence>
<keyword evidence="3" id="KW-1185">Reference proteome</keyword>
<proteinExistence type="predicted"/>
<evidence type="ECO:0000256" key="1">
    <source>
        <dbReference type="SAM" id="MobiDB-lite"/>
    </source>
</evidence>
<gene>
    <name evidence="2" type="ORF">GLX27_000624</name>
</gene>
<dbReference type="EMBL" id="CP046234">
    <property type="protein sequence ID" value="WFD45996.1"/>
    <property type="molecule type" value="Genomic_DNA"/>
</dbReference>
<sequence>MQLDTEAHEDVRKLVTQDAESQNGKSSQFTFFGERGEKSSLLCRKLPNGEEQCATIALEARDLFQTMQSLGFFCILPHDPAKTYIRCEKIPS</sequence>
<reference evidence="2 3" key="1">
    <citation type="journal article" date="2020" name="Elife">
        <title>Loss of centromere function drives karyotype evolution in closely related Malassezia species.</title>
        <authorList>
            <person name="Sankaranarayanan S.R."/>
            <person name="Ianiri G."/>
            <person name="Coelho M.A."/>
            <person name="Reza M.H."/>
            <person name="Thimmappa B.C."/>
            <person name="Ganguly P."/>
            <person name="Vadnala R.N."/>
            <person name="Sun S."/>
            <person name="Siddharthan R."/>
            <person name="Tellgren-Roth C."/>
            <person name="Dawson T.L."/>
            <person name="Heitman J."/>
            <person name="Sanyal K."/>
        </authorList>
    </citation>
    <scope>NUCLEOTIDE SEQUENCE [LARGE SCALE GENOMIC DNA]</scope>
    <source>
        <strain evidence="2">CBS14141</strain>
    </source>
</reference>
<dbReference type="Proteomes" id="UP000818624">
    <property type="component" value="Chromosome 1"/>
</dbReference>
<name>A0ABY8EKE9_MALFU</name>